<evidence type="ECO:0000313" key="4">
    <source>
        <dbReference type="Proteomes" id="UP000053105"/>
    </source>
</evidence>
<reference evidence="3 4" key="1">
    <citation type="submission" date="2015-07" db="EMBL/GenBank/DDBJ databases">
        <title>The genome of Melipona quadrifasciata.</title>
        <authorList>
            <person name="Pan H."/>
            <person name="Kapheim K."/>
        </authorList>
    </citation>
    <scope>NUCLEOTIDE SEQUENCE [LARGE SCALE GENOMIC DNA]</scope>
    <source>
        <strain evidence="3">0111107301</strain>
        <tissue evidence="3">Whole body</tissue>
    </source>
</reference>
<organism evidence="3 4">
    <name type="scientific">Melipona quadrifasciata</name>
    <dbReference type="NCBI Taxonomy" id="166423"/>
    <lineage>
        <taxon>Eukaryota</taxon>
        <taxon>Metazoa</taxon>
        <taxon>Ecdysozoa</taxon>
        <taxon>Arthropoda</taxon>
        <taxon>Hexapoda</taxon>
        <taxon>Insecta</taxon>
        <taxon>Pterygota</taxon>
        <taxon>Neoptera</taxon>
        <taxon>Endopterygota</taxon>
        <taxon>Hymenoptera</taxon>
        <taxon>Apocrita</taxon>
        <taxon>Aculeata</taxon>
        <taxon>Apoidea</taxon>
        <taxon>Anthophila</taxon>
        <taxon>Apidae</taxon>
        <taxon>Melipona</taxon>
    </lineage>
</organism>
<dbReference type="AlphaFoldDB" id="A0A0N0BIJ1"/>
<dbReference type="GO" id="GO:0008017">
    <property type="term" value="F:microtubule binding"/>
    <property type="evidence" value="ECO:0007669"/>
    <property type="project" value="TreeGrafter"/>
</dbReference>
<dbReference type="PROSITE" id="PS50077">
    <property type="entry name" value="HEAT_REPEAT"/>
    <property type="match status" value="1"/>
</dbReference>
<feature type="compositionally biased region" description="Polar residues" evidence="2">
    <location>
        <begin position="427"/>
        <end position="436"/>
    </location>
</feature>
<dbReference type="InterPro" id="IPR011989">
    <property type="entry name" value="ARM-like"/>
</dbReference>
<feature type="repeat" description="HEAT" evidence="1">
    <location>
        <begin position="150"/>
        <end position="187"/>
    </location>
</feature>
<keyword evidence="4" id="KW-1185">Reference proteome</keyword>
<dbReference type="InterPro" id="IPR021133">
    <property type="entry name" value="HEAT_type_2"/>
</dbReference>
<evidence type="ECO:0000256" key="1">
    <source>
        <dbReference type="PROSITE-ProRule" id="PRU00103"/>
    </source>
</evidence>
<feature type="region of interest" description="Disordered" evidence="2">
    <location>
        <begin position="448"/>
        <end position="471"/>
    </location>
</feature>
<dbReference type="GO" id="GO:0031110">
    <property type="term" value="P:regulation of microtubule polymerization or depolymerization"/>
    <property type="evidence" value="ECO:0007669"/>
    <property type="project" value="UniProtKB-ARBA"/>
</dbReference>
<dbReference type="PANTHER" id="PTHR21567">
    <property type="entry name" value="CLASP"/>
    <property type="match status" value="1"/>
</dbReference>
<dbReference type="Proteomes" id="UP000053105">
    <property type="component" value="Unassembled WGS sequence"/>
</dbReference>
<evidence type="ECO:0008006" key="5">
    <source>
        <dbReference type="Google" id="ProtNLM"/>
    </source>
</evidence>
<dbReference type="PANTHER" id="PTHR21567:SF87">
    <property type="entry name" value="CRESCERIN-LIKE PROTEIN CHE-12"/>
    <property type="match status" value="1"/>
</dbReference>
<dbReference type="GO" id="GO:0000226">
    <property type="term" value="P:microtubule cytoskeleton organization"/>
    <property type="evidence" value="ECO:0007669"/>
    <property type="project" value="TreeGrafter"/>
</dbReference>
<name>A0A0N0BIJ1_9HYME</name>
<dbReference type="Gene3D" id="1.25.10.10">
    <property type="entry name" value="Leucine-rich Repeat Variant"/>
    <property type="match status" value="1"/>
</dbReference>
<dbReference type="GO" id="GO:0005881">
    <property type="term" value="C:cytoplasmic microtubule"/>
    <property type="evidence" value="ECO:0007669"/>
    <property type="project" value="TreeGrafter"/>
</dbReference>
<dbReference type="EMBL" id="KQ435728">
    <property type="protein sequence ID" value="KOX77784.1"/>
    <property type="molecule type" value="Genomic_DNA"/>
</dbReference>
<gene>
    <name evidence="3" type="ORF">WN51_10574</name>
</gene>
<protein>
    <recommendedName>
        <fullName evidence="5">TOG domain-containing protein</fullName>
    </recommendedName>
</protein>
<evidence type="ECO:0000256" key="2">
    <source>
        <dbReference type="SAM" id="MobiDB-lite"/>
    </source>
</evidence>
<feature type="compositionally biased region" description="Polar residues" evidence="2">
    <location>
        <begin position="457"/>
        <end position="471"/>
    </location>
</feature>
<feature type="region of interest" description="Disordered" evidence="2">
    <location>
        <begin position="364"/>
        <end position="399"/>
    </location>
</feature>
<dbReference type="OrthoDB" id="63891at2759"/>
<feature type="region of interest" description="Disordered" evidence="2">
    <location>
        <begin position="411"/>
        <end position="436"/>
    </location>
</feature>
<dbReference type="GO" id="GO:1902903">
    <property type="term" value="P:regulation of supramolecular fiber organization"/>
    <property type="evidence" value="ECO:0007669"/>
    <property type="project" value="UniProtKB-ARBA"/>
</dbReference>
<proteinExistence type="predicted"/>
<dbReference type="GO" id="GO:0005929">
    <property type="term" value="C:cilium"/>
    <property type="evidence" value="ECO:0007669"/>
    <property type="project" value="TreeGrafter"/>
</dbReference>
<evidence type="ECO:0000313" key="3">
    <source>
        <dbReference type="EMBL" id="KOX77784.1"/>
    </source>
</evidence>
<sequence>MKKKRLQEDWRARVRGLERVASALRTSSALIAIEPRLGSLLHAVLGCERSCRVAAAGLAVAKVIVAGVSEEALKKRLPQLAWGLARHGGPSAAQLARITMLRLRPSLLLEQLLQPQCLNARNAKTRENTLQLLIFSLVTFPSTEFKVDAVANKVAKMVRDRRRRVRQAALDTLAVLAQIYESEEVLAAGKRASEGHHDGEAMMSAIRARLARKSLPLVSADGLVMYGLQISPTVQIAAGPDVDWIVAGSGSISPSIGRTKSQVIATRSEKEKLVRNETANYRENLWSDRQNFVALGVGMRSKLEQPVVWQIVPTQNQENNNKTTESRIPVLYTREYIPKSSGLLMDKSSNLELININLKRRLRDTTENSSDRSSQEENIRSCGTMYHQRRRNQQENSTSMHYDSYRSMKNINNANVDSNNSDEHTSQKFSDGNSRVYQKFIERGRYSRKSDIKSKYPRSNSIESHQSSSRNIHQQTFVMHNIYNTSHREGRIMRIHRKTKDVAAQKITDVEVISSDAQTSEYLPAIRTETPYRRRLRSLSPSQLYRRQQFVKTASNEVHALSMFDM</sequence>
<accession>A0A0N0BIJ1</accession>
<feature type="compositionally biased region" description="Basic and acidic residues" evidence="2">
    <location>
        <begin position="364"/>
        <end position="379"/>
    </location>
</feature>